<dbReference type="EMBL" id="CP046566">
    <property type="protein sequence ID" value="QGW27556.1"/>
    <property type="molecule type" value="Genomic_DNA"/>
</dbReference>
<evidence type="ECO:0000313" key="2">
    <source>
        <dbReference type="EMBL" id="QGW27556.1"/>
    </source>
</evidence>
<dbReference type="InterPro" id="IPR054105">
    <property type="entry name" value="WHD_NrtR"/>
</dbReference>
<dbReference type="PANTHER" id="PTHR43736">
    <property type="entry name" value="ADP-RIBOSE PYROPHOSPHATASE"/>
    <property type="match status" value="1"/>
</dbReference>
<dbReference type="SUPFAM" id="SSF46785">
    <property type="entry name" value="Winged helix' DNA-binding domain"/>
    <property type="match status" value="1"/>
</dbReference>
<sequence length="234" mass="27073">MPAYPQVSTYHVAIDCIVFGFDGQQMQLLLIKRGLEPMKGKWSLMGGFVQPDESTDDAANRVLKQLTGLEGIYLEQLHSFSAPDRDPFARTISIAYTALIDIKQYQQQLTDDYQAAWFSMKEIPSLIFDHNQMVKMARQRLRYKAASHPVLFELLPQKFTLPVLQNLFEDVYETEFDKGNFSRKMLSTGLLLKQTDKDKTGSKKGAFYYKLDKKHYKKNFHQLLRIVPNAHELI</sequence>
<dbReference type="AlphaFoldDB" id="A0A6I6G4J8"/>
<dbReference type="RefSeq" id="WP_157477428.1">
    <property type="nucleotide sequence ID" value="NZ_CP046566.1"/>
</dbReference>
<protein>
    <submittedName>
        <fullName evidence="2">NUDIX domain-containing protein</fullName>
    </submittedName>
</protein>
<dbReference type="InterPro" id="IPR000086">
    <property type="entry name" value="NUDIX_hydrolase_dom"/>
</dbReference>
<organism evidence="2 3">
    <name type="scientific">Phnomibacter ginsenosidimutans</name>
    <dbReference type="NCBI Taxonomy" id="2676868"/>
    <lineage>
        <taxon>Bacteria</taxon>
        <taxon>Pseudomonadati</taxon>
        <taxon>Bacteroidota</taxon>
        <taxon>Chitinophagia</taxon>
        <taxon>Chitinophagales</taxon>
        <taxon>Chitinophagaceae</taxon>
        <taxon>Phnomibacter</taxon>
    </lineage>
</organism>
<dbReference type="PANTHER" id="PTHR43736:SF4">
    <property type="entry name" value="SLR1690 PROTEIN"/>
    <property type="match status" value="1"/>
</dbReference>
<dbReference type="Gene3D" id="3.90.79.10">
    <property type="entry name" value="Nucleoside Triphosphate Pyrophosphohydrolase"/>
    <property type="match status" value="1"/>
</dbReference>
<dbReference type="CDD" id="cd18873">
    <property type="entry name" value="NUDIX_NadM_like"/>
    <property type="match status" value="1"/>
</dbReference>
<dbReference type="PROSITE" id="PS51462">
    <property type="entry name" value="NUDIX"/>
    <property type="match status" value="1"/>
</dbReference>
<accession>A0A6I6G4J8</accession>
<dbReference type="Pfam" id="PF00293">
    <property type="entry name" value="NUDIX"/>
    <property type="match status" value="1"/>
</dbReference>
<evidence type="ECO:0000313" key="3">
    <source>
        <dbReference type="Proteomes" id="UP000426027"/>
    </source>
</evidence>
<dbReference type="InterPro" id="IPR036390">
    <property type="entry name" value="WH_DNA-bd_sf"/>
</dbReference>
<dbReference type="Pfam" id="PF21906">
    <property type="entry name" value="WHD_NrtR"/>
    <property type="match status" value="1"/>
</dbReference>
<keyword evidence="3" id="KW-1185">Reference proteome</keyword>
<gene>
    <name evidence="2" type="ORF">GLV81_05110</name>
</gene>
<dbReference type="InterPro" id="IPR036388">
    <property type="entry name" value="WH-like_DNA-bd_sf"/>
</dbReference>
<dbReference type="SUPFAM" id="SSF55811">
    <property type="entry name" value="Nudix"/>
    <property type="match status" value="1"/>
</dbReference>
<dbReference type="Gene3D" id="1.10.10.10">
    <property type="entry name" value="Winged helix-like DNA-binding domain superfamily/Winged helix DNA-binding domain"/>
    <property type="match status" value="1"/>
</dbReference>
<dbReference type="InterPro" id="IPR015797">
    <property type="entry name" value="NUDIX_hydrolase-like_dom_sf"/>
</dbReference>
<reference evidence="2 3" key="1">
    <citation type="submission" date="2019-11" db="EMBL/GenBank/DDBJ databases">
        <authorList>
            <person name="Im W.T."/>
        </authorList>
    </citation>
    <scope>NUCLEOTIDE SEQUENCE [LARGE SCALE GENOMIC DNA]</scope>
    <source>
        <strain evidence="2 3">SB-02</strain>
    </source>
</reference>
<dbReference type="Proteomes" id="UP000426027">
    <property type="component" value="Chromosome"/>
</dbReference>
<dbReference type="KEGG" id="fls:GLV81_05110"/>
<proteinExistence type="predicted"/>
<name>A0A6I6G4J8_9BACT</name>
<feature type="domain" description="Nudix hydrolase" evidence="1">
    <location>
        <begin position="9"/>
        <end position="141"/>
    </location>
</feature>
<evidence type="ECO:0000259" key="1">
    <source>
        <dbReference type="PROSITE" id="PS51462"/>
    </source>
</evidence>